<dbReference type="PANTHER" id="PTHR33498:SF1">
    <property type="entry name" value="TRANSPOSASE FOR INSERTION SEQUENCE ELEMENT IS1557"/>
    <property type="match status" value="1"/>
</dbReference>
<dbReference type="NCBIfam" id="NF033550">
    <property type="entry name" value="transpos_ISL3"/>
    <property type="match status" value="1"/>
</dbReference>
<organism evidence="3 4">
    <name type="scientific">Dysgonomonas alginatilytica</name>
    <dbReference type="NCBI Taxonomy" id="1605892"/>
    <lineage>
        <taxon>Bacteria</taxon>
        <taxon>Pseudomonadati</taxon>
        <taxon>Bacteroidota</taxon>
        <taxon>Bacteroidia</taxon>
        <taxon>Bacteroidales</taxon>
        <taxon>Dysgonomonadaceae</taxon>
        <taxon>Dysgonomonas</taxon>
    </lineage>
</organism>
<dbReference type="Pfam" id="PF01610">
    <property type="entry name" value="DDE_Tnp_ISL3"/>
    <property type="match status" value="2"/>
</dbReference>
<dbReference type="InterPro" id="IPR047951">
    <property type="entry name" value="Transpos_ISL3"/>
</dbReference>
<evidence type="ECO:0000313" key="3">
    <source>
        <dbReference type="EMBL" id="PXV57157.1"/>
    </source>
</evidence>
<dbReference type="Pfam" id="PF14690">
    <property type="entry name" value="Zn_ribbon_ISL3"/>
    <property type="match status" value="1"/>
</dbReference>
<reference evidence="3 4" key="1">
    <citation type="submission" date="2018-03" db="EMBL/GenBank/DDBJ databases">
        <title>Genomic Encyclopedia of Archaeal and Bacterial Type Strains, Phase II (KMG-II): from individual species to whole genera.</title>
        <authorList>
            <person name="Goeker M."/>
        </authorList>
    </citation>
    <scope>NUCLEOTIDE SEQUENCE [LARGE SCALE GENOMIC DNA]</scope>
    <source>
        <strain evidence="3 4">DSM 100214</strain>
    </source>
</reference>
<keyword evidence="4" id="KW-1185">Reference proteome</keyword>
<dbReference type="PANTHER" id="PTHR33498">
    <property type="entry name" value="TRANSPOSASE FOR INSERTION SEQUENCE ELEMENT IS1557"/>
    <property type="match status" value="1"/>
</dbReference>
<dbReference type="AlphaFoldDB" id="A0A2V3PPA9"/>
<name>A0A2V3PPA9_9BACT</name>
<protein>
    <submittedName>
        <fullName evidence="3">Transposase</fullName>
    </submittedName>
</protein>
<dbReference type="Proteomes" id="UP000247973">
    <property type="component" value="Unassembled WGS sequence"/>
</dbReference>
<dbReference type="InterPro" id="IPR029261">
    <property type="entry name" value="Transposase_Znf"/>
</dbReference>
<feature type="domain" description="Transposase IS204/IS1001/IS1096/IS1165 DDE" evidence="1">
    <location>
        <begin position="153"/>
        <end position="278"/>
    </location>
</feature>
<evidence type="ECO:0000313" key="4">
    <source>
        <dbReference type="Proteomes" id="UP000247973"/>
    </source>
</evidence>
<dbReference type="EMBL" id="QICL01000054">
    <property type="protein sequence ID" value="PXV57157.1"/>
    <property type="molecule type" value="Genomic_DNA"/>
</dbReference>
<dbReference type="RefSeq" id="WP_110312739.1">
    <property type="nucleotide sequence ID" value="NZ_QICL01000054.1"/>
</dbReference>
<proteinExistence type="predicted"/>
<evidence type="ECO:0000259" key="1">
    <source>
        <dbReference type="Pfam" id="PF01610"/>
    </source>
</evidence>
<dbReference type="OrthoDB" id="1014181at2"/>
<accession>A0A2V3PPA9</accession>
<feature type="domain" description="Transposase IS204/IS1001/IS1096/IS1165 DDE" evidence="1">
    <location>
        <begin position="426"/>
        <end position="496"/>
    </location>
</feature>
<dbReference type="InterPro" id="IPR002560">
    <property type="entry name" value="Transposase_DDE"/>
</dbReference>
<comment type="caution">
    <text evidence="3">The sequence shown here is derived from an EMBL/GenBank/DDBJ whole genome shotgun (WGS) entry which is preliminary data.</text>
</comment>
<evidence type="ECO:0000259" key="2">
    <source>
        <dbReference type="Pfam" id="PF14690"/>
    </source>
</evidence>
<gene>
    <name evidence="3" type="ORF">CLV62_1547</name>
</gene>
<feature type="domain" description="Transposase IS204/IS1001/IS1096/IS1165 zinc-finger" evidence="2">
    <location>
        <begin position="34"/>
        <end position="78"/>
    </location>
</feature>
<sequence>MQLRYLIELPTLHYNQLIILGDKVIIQAQIPKKTAVCPICNNRSNKVHSFYIREVRDLSICGKETHIHLKTRRFFCKNKYCTRMIFCEQSSDLMPYKRLSKRALNVLSKTLIEVSAHKGSIISRNIGLGLSSSSCLRLVHSLILPPINQVIHLGVDDWALRKGCTYGTALVDMTTGKIIDLLYGRDGVNLHHWLKGQNNILTVNRDRATSYSSVIDKINSQINQIADRFHLVKNLSEHIDAIIHSHSRLINSIIAENHAVYKTNGKYQRNNDRFEQAKLQLSQGYDQGRVGKYLGLSRYTIWKYAQMNTYPIDIRRTSLFDSYLSTIQRELSKGTCLNRIYRLIVEEGYKGARSNFYLNFGDKNLLNPNPFCKTMSMSSISKYMFSENITKIHNKVEKLQMQILCKRIDWFLPLNKLCSSFSKILRSGTKKQLDEWLKKVHALNLTRLKRFVSGIHKDYKAVLNAVLYASSSGVVEGNINRLKNIKRQMYGRAGLELLKRKVILSASG</sequence>